<reference evidence="1" key="1">
    <citation type="submission" date="2022-11" db="EMBL/GenBank/DDBJ databases">
        <title>beta-Carotene-producing bacterium, Jeongeuplla avenae sp. nov., alleviates the salt stress of Arabidopsis seedlings.</title>
        <authorList>
            <person name="Jiang L."/>
            <person name="Lee J."/>
        </authorList>
    </citation>
    <scope>NUCLEOTIDE SEQUENCE</scope>
    <source>
        <strain evidence="1">DY_R2A_6</strain>
    </source>
</reference>
<dbReference type="Proteomes" id="UP001163223">
    <property type="component" value="Chromosome"/>
</dbReference>
<sequence length="182" mass="19588">MRAAVGAEARFEADGRVAGHASLFGVPDTAGDVVERGAFAASLRQRGADGVRMLWQHDPAEPIGAWSTVREDATGLFVEGRLALETRRGREALALIRAGAIDGLSIGFRARAARRSAGAKGRRLLAIDLWEVSIVTFPCQERARLRALPVSADAADDAALARRIEAARRRILNPTRSQPERA</sequence>
<gene>
    <name evidence="1" type="ORF">OXU80_17765</name>
</gene>
<proteinExistence type="predicted"/>
<dbReference type="EMBL" id="CP113520">
    <property type="protein sequence ID" value="WAJ26702.1"/>
    <property type="molecule type" value="Genomic_DNA"/>
</dbReference>
<organism evidence="1 2">
    <name type="scientific">Antarcticirhabdus aurantiaca</name>
    <dbReference type="NCBI Taxonomy" id="2606717"/>
    <lineage>
        <taxon>Bacteria</taxon>
        <taxon>Pseudomonadati</taxon>
        <taxon>Pseudomonadota</taxon>
        <taxon>Alphaproteobacteria</taxon>
        <taxon>Hyphomicrobiales</taxon>
        <taxon>Aurantimonadaceae</taxon>
        <taxon>Antarcticirhabdus</taxon>
    </lineage>
</organism>
<accession>A0ACD4NIT8</accession>
<protein>
    <submittedName>
        <fullName evidence="1">HK97 family phage prohead protease</fullName>
    </submittedName>
</protein>
<name>A0ACD4NIT8_9HYPH</name>
<keyword evidence="1" id="KW-0378">Hydrolase</keyword>
<keyword evidence="2" id="KW-1185">Reference proteome</keyword>
<keyword evidence="1" id="KW-0645">Protease</keyword>
<evidence type="ECO:0000313" key="1">
    <source>
        <dbReference type="EMBL" id="WAJ26702.1"/>
    </source>
</evidence>
<evidence type="ECO:0000313" key="2">
    <source>
        <dbReference type="Proteomes" id="UP001163223"/>
    </source>
</evidence>